<dbReference type="OrthoDB" id="2011769at2759"/>
<gene>
    <name evidence="19" type="primary">SAR1A</name>
    <name evidence="19" type="ORF">AK812_SmicGene42882</name>
</gene>
<feature type="binding site" evidence="15">
    <location>
        <begin position="329"/>
        <end position="336"/>
    </location>
    <ligand>
        <name>GTP</name>
        <dbReference type="ChEBI" id="CHEBI:37565"/>
    </ligand>
</feature>
<dbReference type="InterPro" id="IPR006689">
    <property type="entry name" value="Small_GTPase_ARF/SAR"/>
</dbReference>
<evidence type="ECO:0000256" key="7">
    <source>
        <dbReference type="ARBA" id="ARBA00022824"/>
    </source>
</evidence>
<feature type="binding site" evidence="14">
    <location>
        <position position="431"/>
    </location>
    <ligand>
        <name>GTP</name>
        <dbReference type="ChEBI" id="CHEBI:37565"/>
    </ligand>
</feature>
<dbReference type="PROSITE" id="PS51422">
    <property type="entry name" value="SAR1"/>
    <property type="match status" value="1"/>
</dbReference>
<feature type="binding site" evidence="14">
    <location>
        <position position="337"/>
    </location>
    <ligand>
        <name>GTP</name>
        <dbReference type="ChEBI" id="CHEBI:37565"/>
    </ligand>
</feature>
<dbReference type="FunFam" id="3.40.50.300:FF:000161">
    <property type="entry name" value="Small COPII coat GTPase"/>
    <property type="match status" value="1"/>
</dbReference>
<evidence type="ECO:0000256" key="1">
    <source>
        <dbReference type="ARBA" id="ARBA00004395"/>
    </source>
</evidence>
<comment type="caution">
    <text evidence="19">The sequence shown here is derived from an EMBL/GenBank/DDBJ whole genome shotgun (WGS) entry which is preliminary data.</text>
</comment>
<dbReference type="GO" id="GO:0006886">
    <property type="term" value="P:intracellular protein transport"/>
    <property type="evidence" value="ECO:0007669"/>
    <property type="project" value="InterPro"/>
</dbReference>
<name>A0A1Q9C2F0_SYMMI</name>
<feature type="compositionally biased region" description="Polar residues" evidence="18">
    <location>
        <begin position="174"/>
        <end position="188"/>
    </location>
</feature>
<feature type="binding site" evidence="14">
    <location>
        <position position="332"/>
    </location>
    <ligand>
        <name>GTP</name>
        <dbReference type="ChEBI" id="CHEBI:37565"/>
    </ligand>
</feature>
<feature type="binding site" evidence="14">
    <location>
        <position position="334"/>
    </location>
    <ligand>
        <name>GTP</name>
        <dbReference type="ChEBI" id="CHEBI:37565"/>
    </ligand>
</feature>
<evidence type="ECO:0000256" key="18">
    <source>
        <dbReference type="SAM" id="MobiDB-lite"/>
    </source>
</evidence>
<dbReference type="GO" id="GO:0000139">
    <property type="term" value="C:Golgi membrane"/>
    <property type="evidence" value="ECO:0007669"/>
    <property type="project" value="UniProtKB-SubCell"/>
</dbReference>
<feature type="binding site" evidence="14">
    <location>
        <position position="335"/>
    </location>
    <ligand>
        <name>GTP</name>
        <dbReference type="ChEBI" id="CHEBI:37565"/>
    </ligand>
</feature>
<accession>A0A1Q9C2F0</accession>
<feature type="binding site" evidence="14">
    <location>
        <position position="432"/>
    </location>
    <ligand>
        <name>GTP</name>
        <dbReference type="ChEBI" id="CHEBI:37565"/>
    </ligand>
</feature>
<dbReference type="PANTHER" id="PTHR45684">
    <property type="entry name" value="RE74312P"/>
    <property type="match status" value="1"/>
</dbReference>
<comment type="subcellular location">
    <subcellularLocation>
        <location evidence="2">Endoplasmic reticulum membrane</location>
        <topology evidence="2">Peripheral membrane protein</topology>
    </subcellularLocation>
    <subcellularLocation>
        <location evidence="1">Golgi apparatus membrane</location>
        <topology evidence="1">Peripheral membrane protein</topology>
    </subcellularLocation>
</comment>
<dbReference type="Gene3D" id="3.40.50.300">
    <property type="entry name" value="P-loop containing nucleotide triphosphate hydrolases"/>
    <property type="match status" value="1"/>
</dbReference>
<keyword evidence="5 14" id="KW-0547">Nucleotide-binding</keyword>
<dbReference type="InterPro" id="IPR006687">
    <property type="entry name" value="Small_GTPase_SAR1"/>
</dbReference>
<evidence type="ECO:0000256" key="17">
    <source>
        <dbReference type="RuleBase" id="RU003926"/>
    </source>
</evidence>
<feature type="binding site" evidence="13">
    <location>
        <position position="331"/>
    </location>
    <ligand>
        <name>Mg(2+)</name>
        <dbReference type="ChEBI" id="CHEBI:18420"/>
    </ligand>
</feature>
<feature type="binding site" evidence="15">
    <location>
        <begin position="431"/>
        <end position="434"/>
    </location>
    <ligand>
        <name>GTP</name>
        <dbReference type="ChEBI" id="CHEBI:37565"/>
    </ligand>
</feature>
<dbReference type="SMART" id="SM00177">
    <property type="entry name" value="ARF"/>
    <property type="match status" value="1"/>
</dbReference>
<evidence type="ECO:0000256" key="16">
    <source>
        <dbReference type="PIRSR" id="PIRSR606689-2"/>
    </source>
</evidence>
<dbReference type="GO" id="GO:0046872">
    <property type="term" value="F:metal ion binding"/>
    <property type="evidence" value="ECO:0007669"/>
    <property type="project" value="UniProtKB-KW"/>
</dbReference>
<evidence type="ECO:0000313" key="20">
    <source>
        <dbReference type="Proteomes" id="UP000186817"/>
    </source>
</evidence>
<evidence type="ECO:0000256" key="15">
    <source>
        <dbReference type="PIRSR" id="PIRSR606689-1"/>
    </source>
</evidence>
<feature type="binding site" evidence="15">
    <location>
        <position position="375"/>
    </location>
    <ligand>
        <name>GTP</name>
        <dbReference type="ChEBI" id="CHEBI:37565"/>
    </ligand>
</feature>
<dbReference type="Proteomes" id="UP000186817">
    <property type="component" value="Unassembled WGS sequence"/>
</dbReference>
<feature type="binding site" evidence="14">
    <location>
        <position position="478"/>
    </location>
    <ligand>
        <name>GTP</name>
        <dbReference type="ChEBI" id="CHEBI:37565"/>
    </ligand>
</feature>
<evidence type="ECO:0000313" key="19">
    <source>
        <dbReference type="EMBL" id="OLP77095.1"/>
    </source>
</evidence>
<feature type="region of interest" description="Disordered" evidence="18">
    <location>
        <begin position="151"/>
        <end position="217"/>
    </location>
</feature>
<dbReference type="EMBL" id="LSRX01001847">
    <property type="protein sequence ID" value="OLP77095.1"/>
    <property type="molecule type" value="Genomic_DNA"/>
</dbReference>
<keyword evidence="9 17" id="KW-0653">Protein transport</keyword>
<dbReference type="CDD" id="cd00879">
    <property type="entry name" value="Sar1"/>
    <property type="match status" value="1"/>
</dbReference>
<evidence type="ECO:0000256" key="14">
    <source>
        <dbReference type="PIRSR" id="PIRSR606687-2"/>
    </source>
</evidence>
<keyword evidence="4 17" id="KW-0813">Transport</keyword>
<dbReference type="Pfam" id="PF00025">
    <property type="entry name" value="Arf"/>
    <property type="match status" value="1"/>
</dbReference>
<evidence type="ECO:0000256" key="10">
    <source>
        <dbReference type="ARBA" id="ARBA00023034"/>
    </source>
</evidence>
<dbReference type="InterPro" id="IPR005225">
    <property type="entry name" value="Small_GTP-bd"/>
</dbReference>
<keyword evidence="13" id="KW-0460">Magnesium</keyword>
<sequence>MVMSLAKLIADAERSSPAAAARPPSELESEFSKASRHTSRILRVEVAGMLHDWFCVEEMSDFLRTPAFAKVLRENIARYFHVPVQRQAVYDEDGLLTSNADFRRALQRVSPKIYVYDMQDMAQELRDRTVEELQSLEAEVQLSWDAFGASATAKENSAPEQSAKQAAVERHTLPPQSTLRQTVSTGNLTMPLAFQPNRGPSKVQKAPGVSPRRSVTPRLQSARTSCVVVPLAQTPRTTSTSKERTYMCNGMQLKLQTAAPTQAVSSRPTLLVRAASVPAVPKIIRQGTLPIGMPADVGQPDEMFIVNWFFDVLGYLGLGNKNAKILFLGLDNAGKTTLLHMLKDDRIATHVPTLHPHSEELMIKNIRFRTYDLGGHETARRIWKDYFATVDGIVFLVDAADRTRFQEANEELNGLLNEQALASVPFVVLGNKIDIPTAASEDELRNSLGLFSHMTYGRDAKKGDSSVRPVELFMVSVVKRMGYAEAFQWLSQFLK</sequence>
<proteinExistence type="inferred from homology"/>
<reference evidence="19 20" key="1">
    <citation type="submission" date="2016-02" db="EMBL/GenBank/DDBJ databases">
        <title>Genome analysis of coral dinoflagellate symbionts highlights evolutionary adaptations to a symbiotic lifestyle.</title>
        <authorList>
            <person name="Aranda M."/>
            <person name="Li Y."/>
            <person name="Liew Y.J."/>
            <person name="Baumgarten S."/>
            <person name="Simakov O."/>
            <person name="Wilson M."/>
            <person name="Piel J."/>
            <person name="Ashoor H."/>
            <person name="Bougouffa S."/>
            <person name="Bajic V.B."/>
            <person name="Ryu T."/>
            <person name="Ravasi T."/>
            <person name="Bayer T."/>
            <person name="Micklem G."/>
            <person name="Kim H."/>
            <person name="Bhak J."/>
            <person name="Lajeunesse T.C."/>
            <person name="Voolstra C.R."/>
        </authorList>
    </citation>
    <scope>NUCLEOTIDE SEQUENCE [LARGE SCALE GENOMIC DNA]</scope>
    <source>
        <strain evidence="19 20">CCMP2467</strain>
    </source>
</reference>
<dbReference type="NCBIfam" id="TIGR00231">
    <property type="entry name" value="small_GTP"/>
    <property type="match status" value="1"/>
</dbReference>
<dbReference type="GO" id="GO:0016192">
    <property type="term" value="P:vesicle-mediated transport"/>
    <property type="evidence" value="ECO:0007669"/>
    <property type="project" value="UniProtKB-KW"/>
</dbReference>
<feature type="compositionally biased region" description="Polar residues" evidence="18">
    <location>
        <begin position="153"/>
        <end position="164"/>
    </location>
</feature>
<dbReference type="InterPro" id="IPR027417">
    <property type="entry name" value="P-loop_NTPase"/>
</dbReference>
<keyword evidence="8 17" id="KW-0931">ER-Golgi transport</keyword>
<keyword evidence="12" id="KW-0472">Membrane</keyword>
<evidence type="ECO:0000256" key="3">
    <source>
        <dbReference type="ARBA" id="ARBA00007507"/>
    </source>
</evidence>
<keyword evidence="13" id="KW-0479">Metal-binding</keyword>
<dbReference type="GO" id="GO:0003924">
    <property type="term" value="F:GTPase activity"/>
    <property type="evidence" value="ECO:0007669"/>
    <property type="project" value="InterPro"/>
</dbReference>
<comment type="similarity">
    <text evidence="3 17">Belongs to the small GTPase superfamily. SAR1 family.</text>
</comment>
<evidence type="ECO:0000256" key="5">
    <source>
        <dbReference type="ARBA" id="ARBA00022741"/>
    </source>
</evidence>
<protein>
    <submittedName>
        <fullName evidence="19">GTP-binding protein SAR1A</fullName>
    </submittedName>
</protein>
<feature type="binding site" evidence="14">
    <location>
        <position position="336"/>
    </location>
    <ligand>
        <name>GTP</name>
        <dbReference type="ChEBI" id="CHEBI:37565"/>
    </ligand>
</feature>
<keyword evidence="11 15" id="KW-0342">GTP-binding</keyword>
<dbReference type="GO" id="GO:0005789">
    <property type="term" value="C:endoplasmic reticulum membrane"/>
    <property type="evidence" value="ECO:0007669"/>
    <property type="project" value="UniProtKB-SubCell"/>
</dbReference>
<dbReference type="AlphaFoldDB" id="A0A1Q9C2F0"/>
<dbReference type="SMART" id="SM00178">
    <property type="entry name" value="SAR"/>
    <property type="match status" value="1"/>
</dbReference>
<keyword evidence="10 17" id="KW-0333">Golgi apparatus</keyword>
<evidence type="ECO:0000256" key="6">
    <source>
        <dbReference type="ARBA" id="ARBA00022801"/>
    </source>
</evidence>
<feature type="binding site" evidence="14">
    <location>
        <position position="477"/>
    </location>
    <ligand>
        <name>GTP</name>
        <dbReference type="ChEBI" id="CHEBI:37565"/>
    </ligand>
</feature>
<keyword evidence="6" id="KW-0378">Hydrolase</keyword>
<dbReference type="GO" id="GO:0005525">
    <property type="term" value="F:GTP binding"/>
    <property type="evidence" value="ECO:0007669"/>
    <property type="project" value="UniProtKB-KW"/>
</dbReference>
<keyword evidence="7 17" id="KW-0256">Endoplasmic reticulum</keyword>
<feature type="binding site" evidence="16">
    <location>
        <position position="353"/>
    </location>
    <ligand>
        <name>Mg(2+)</name>
        <dbReference type="ChEBI" id="CHEBI:18420"/>
    </ligand>
</feature>
<evidence type="ECO:0000256" key="2">
    <source>
        <dbReference type="ARBA" id="ARBA00004406"/>
    </source>
</evidence>
<evidence type="ECO:0000256" key="11">
    <source>
        <dbReference type="ARBA" id="ARBA00023134"/>
    </source>
</evidence>
<keyword evidence="20" id="KW-1185">Reference proteome</keyword>
<evidence type="ECO:0000256" key="8">
    <source>
        <dbReference type="ARBA" id="ARBA00022892"/>
    </source>
</evidence>
<evidence type="ECO:0000256" key="4">
    <source>
        <dbReference type="ARBA" id="ARBA00022448"/>
    </source>
</evidence>
<dbReference type="PRINTS" id="PR00328">
    <property type="entry name" value="SAR1GTPBP"/>
</dbReference>
<feature type="binding site" evidence="14">
    <location>
        <position position="434"/>
    </location>
    <ligand>
        <name>GTP</name>
        <dbReference type="ChEBI" id="CHEBI:37565"/>
    </ligand>
</feature>
<evidence type="ECO:0000256" key="9">
    <source>
        <dbReference type="ARBA" id="ARBA00022927"/>
    </source>
</evidence>
<dbReference type="PROSITE" id="PS51417">
    <property type="entry name" value="ARF"/>
    <property type="match status" value="1"/>
</dbReference>
<organism evidence="19 20">
    <name type="scientific">Symbiodinium microadriaticum</name>
    <name type="common">Dinoflagellate</name>
    <name type="synonym">Zooxanthella microadriatica</name>
    <dbReference type="NCBI Taxonomy" id="2951"/>
    <lineage>
        <taxon>Eukaryota</taxon>
        <taxon>Sar</taxon>
        <taxon>Alveolata</taxon>
        <taxon>Dinophyceae</taxon>
        <taxon>Suessiales</taxon>
        <taxon>Symbiodiniaceae</taxon>
        <taxon>Symbiodinium</taxon>
    </lineage>
</organism>
<evidence type="ECO:0000256" key="13">
    <source>
        <dbReference type="PIRSR" id="PIRSR606687-1"/>
    </source>
</evidence>
<dbReference type="SUPFAM" id="SSF52540">
    <property type="entry name" value="P-loop containing nucleoside triphosphate hydrolases"/>
    <property type="match status" value="1"/>
</dbReference>
<feature type="binding site" evidence="16">
    <location>
        <position position="336"/>
    </location>
    <ligand>
        <name>Mg(2+)</name>
        <dbReference type="ChEBI" id="CHEBI:18420"/>
    </ligand>
</feature>
<evidence type="ECO:0000256" key="12">
    <source>
        <dbReference type="ARBA" id="ARBA00023136"/>
    </source>
</evidence>